<feature type="region of interest" description="Disordered" evidence="1">
    <location>
        <begin position="1"/>
        <end position="22"/>
    </location>
</feature>
<protein>
    <submittedName>
        <fullName evidence="2">Uncharacterized protein</fullName>
    </submittedName>
</protein>
<dbReference type="EMBL" id="KI659446">
    <property type="protein sequence ID" value="ETN79563.1"/>
    <property type="molecule type" value="Genomic_DNA"/>
</dbReference>
<evidence type="ECO:0000313" key="2">
    <source>
        <dbReference type="EMBL" id="ETN79563.1"/>
    </source>
</evidence>
<proteinExistence type="predicted"/>
<accession>W2TCJ0</accession>
<dbReference type="Proteomes" id="UP000053676">
    <property type="component" value="Unassembled WGS sequence"/>
</dbReference>
<evidence type="ECO:0000313" key="3">
    <source>
        <dbReference type="Proteomes" id="UP000053676"/>
    </source>
</evidence>
<dbReference type="KEGG" id="nai:NECAME_09772"/>
<name>W2TCJ0_NECAM</name>
<evidence type="ECO:0000256" key="1">
    <source>
        <dbReference type="SAM" id="MobiDB-lite"/>
    </source>
</evidence>
<reference evidence="3" key="1">
    <citation type="journal article" date="2014" name="Nat. Genet.">
        <title>Genome of the human hookworm Necator americanus.</title>
        <authorList>
            <person name="Tang Y.T."/>
            <person name="Gao X."/>
            <person name="Rosa B.A."/>
            <person name="Abubucker S."/>
            <person name="Hallsworth-Pepin K."/>
            <person name="Martin J."/>
            <person name="Tyagi R."/>
            <person name="Heizer E."/>
            <person name="Zhang X."/>
            <person name="Bhonagiri-Palsikar V."/>
            <person name="Minx P."/>
            <person name="Warren W.C."/>
            <person name="Wang Q."/>
            <person name="Zhan B."/>
            <person name="Hotez P.J."/>
            <person name="Sternberg P.W."/>
            <person name="Dougall A."/>
            <person name="Gaze S.T."/>
            <person name="Mulvenna J."/>
            <person name="Sotillo J."/>
            <person name="Ranganathan S."/>
            <person name="Rabelo E.M."/>
            <person name="Wilson R.K."/>
            <person name="Felgner P.L."/>
            <person name="Bethony J."/>
            <person name="Hawdon J.M."/>
            <person name="Gasser R.B."/>
            <person name="Loukas A."/>
            <person name="Mitreva M."/>
        </authorList>
    </citation>
    <scope>NUCLEOTIDE SEQUENCE [LARGE SCALE GENOMIC DNA]</scope>
</reference>
<keyword evidence="3" id="KW-1185">Reference proteome</keyword>
<sequence>MQLKEWKGEKFDGAERSSPHLSNTEMMAVRDLVLVIASAQNLKIHFHQADRRKHNGERWFSSH</sequence>
<feature type="compositionally biased region" description="Basic and acidic residues" evidence="1">
    <location>
        <begin position="1"/>
        <end position="18"/>
    </location>
</feature>
<organism evidence="2 3">
    <name type="scientific">Necator americanus</name>
    <name type="common">Human hookworm</name>
    <dbReference type="NCBI Taxonomy" id="51031"/>
    <lineage>
        <taxon>Eukaryota</taxon>
        <taxon>Metazoa</taxon>
        <taxon>Ecdysozoa</taxon>
        <taxon>Nematoda</taxon>
        <taxon>Chromadorea</taxon>
        <taxon>Rhabditida</taxon>
        <taxon>Rhabditina</taxon>
        <taxon>Rhabditomorpha</taxon>
        <taxon>Strongyloidea</taxon>
        <taxon>Ancylostomatidae</taxon>
        <taxon>Bunostominae</taxon>
        <taxon>Necator</taxon>
    </lineage>
</organism>
<gene>
    <name evidence="2" type="ORF">NECAME_09772</name>
</gene>
<dbReference type="AlphaFoldDB" id="W2TCJ0"/>